<dbReference type="InterPro" id="IPR048466">
    <property type="entry name" value="DNA_pol3_delta-like_C"/>
</dbReference>
<dbReference type="SUPFAM" id="SSF48019">
    <property type="entry name" value="post-AAA+ oligomerization domain-like"/>
    <property type="match status" value="1"/>
</dbReference>
<dbReference type="EMBL" id="PFGC01000044">
    <property type="protein sequence ID" value="PIW36642.1"/>
    <property type="molecule type" value="Genomic_DNA"/>
</dbReference>
<dbReference type="Pfam" id="PF21694">
    <property type="entry name" value="DNA_pol3_delta_C"/>
    <property type="match status" value="1"/>
</dbReference>
<comment type="catalytic activity">
    <reaction evidence="8">
        <text>DNA(n) + a 2'-deoxyribonucleoside 5'-triphosphate = DNA(n+1) + diphosphate</text>
        <dbReference type="Rhea" id="RHEA:22508"/>
        <dbReference type="Rhea" id="RHEA-COMP:17339"/>
        <dbReference type="Rhea" id="RHEA-COMP:17340"/>
        <dbReference type="ChEBI" id="CHEBI:33019"/>
        <dbReference type="ChEBI" id="CHEBI:61560"/>
        <dbReference type="ChEBI" id="CHEBI:173112"/>
        <dbReference type="EC" id="2.7.7.7"/>
    </reaction>
</comment>
<evidence type="ECO:0000313" key="11">
    <source>
        <dbReference type="EMBL" id="PIW36642.1"/>
    </source>
</evidence>
<dbReference type="EC" id="2.7.7.7" evidence="1"/>
<dbReference type="SUPFAM" id="SSF52540">
    <property type="entry name" value="P-loop containing nucleoside triphosphate hydrolases"/>
    <property type="match status" value="1"/>
</dbReference>
<dbReference type="GO" id="GO:0009360">
    <property type="term" value="C:DNA polymerase III complex"/>
    <property type="evidence" value="ECO:0007669"/>
    <property type="project" value="InterPro"/>
</dbReference>
<evidence type="ECO:0000256" key="8">
    <source>
        <dbReference type="ARBA" id="ARBA00049244"/>
    </source>
</evidence>
<dbReference type="NCBIfam" id="TIGR01128">
    <property type="entry name" value="holA"/>
    <property type="match status" value="1"/>
</dbReference>
<dbReference type="Gene3D" id="1.10.8.60">
    <property type="match status" value="1"/>
</dbReference>
<dbReference type="PANTHER" id="PTHR34388:SF1">
    <property type="entry name" value="DNA POLYMERASE III SUBUNIT DELTA"/>
    <property type="match status" value="1"/>
</dbReference>
<sequence>MVIFLHGSDSFRKHERLNTLEQAFQKKFDSAGLSVAKITAADFSIDEFRRHSKSFGLFSTKRFIVLRDLWDLKADDQQAVLTELPGIDVDTILVIEGNKPPRKDNALFKHLLKSDTVEEYNELSDSQLLQFIGEQAKKYQATIEPTAAKYLATCIGNDLWRLASEIKILAHQAPAITEVLTIEMVDAALDENIFHFTDALAARDAARATSLLEQQFEIGANEQYLITMIARQLGILAKVKKTGGKDLKLHPYVIEKALKQSEHFDERQLLQLYWRLLELDETLKTQSVDARALLNSFVIEACTK</sequence>
<dbReference type="PANTHER" id="PTHR34388">
    <property type="entry name" value="DNA POLYMERASE III SUBUNIT DELTA"/>
    <property type="match status" value="1"/>
</dbReference>
<name>A0A2M7H328_9BACT</name>
<dbReference type="Pfam" id="PF06144">
    <property type="entry name" value="DNA_pol3_delta"/>
    <property type="match status" value="1"/>
</dbReference>
<evidence type="ECO:0000256" key="7">
    <source>
        <dbReference type="ARBA" id="ARBA00034754"/>
    </source>
</evidence>
<dbReference type="InterPro" id="IPR008921">
    <property type="entry name" value="DNA_pol3_clamp-load_cplx_C"/>
</dbReference>
<protein>
    <recommendedName>
        <fullName evidence="2">DNA polymerase III subunit delta</fullName>
        <ecNumber evidence="1">2.7.7.7</ecNumber>
    </recommendedName>
</protein>
<keyword evidence="4" id="KW-0548">Nucleotidyltransferase</keyword>
<comment type="similarity">
    <text evidence="7">Belongs to the DNA polymerase HolA subunit family.</text>
</comment>
<dbReference type="GO" id="GO:0006261">
    <property type="term" value="P:DNA-templated DNA replication"/>
    <property type="evidence" value="ECO:0007669"/>
    <property type="project" value="TreeGrafter"/>
</dbReference>
<keyword evidence="3" id="KW-0808">Transferase</keyword>
<dbReference type="InterPro" id="IPR005790">
    <property type="entry name" value="DNA_polIII_delta"/>
</dbReference>
<evidence type="ECO:0000256" key="2">
    <source>
        <dbReference type="ARBA" id="ARBA00017703"/>
    </source>
</evidence>
<evidence type="ECO:0000259" key="9">
    <source>
        <dbReference type="Pfam" id="PF06144"/>
    </source>
</evidence>
<reference evidence="11 12" key="1">
    <citation type="submission" date="2017-09" db="EMBL/GenBank/DDBJ databases">
        <title>Depth-based differentiation of microbial function through sediment-hosted aquifers and enrichment of novel symbionts in the deep terrestrial subsurface.</title>
        <authorList>
            <person name="Probst A.J."/>
            <person name="Ladd B."/>
            <person name="Jarett J.K."/>
            <person name="Geller-Mcgrath D.E."/>
            <person name="Sieber C.M."/>
            <person name="Emerson J.B."/>
            <person name="Anantharaman K."/>
            <person name="Thomas B.C."/>
            <person name="Malmstrom R."/>
            <person name="Stieglmeier M."/>
            <person name="Klingl A."/>
            <person name="Woyke T."/>
            <person name="Ryan C.M."/>
            <person name="Banfield J.F."/>
        </authorList>
    </citation>
    <scope>NUCLEOTIDE SEQUENCE [LARGE SCALE GENOMIC DNA]</scope>
    <source>
        <strain evidence="11">CG15_BIG_FIL_POST_REV_8_21_14_020_45_12</strain>
    </source>
</reference>
<accession>A0A2M7H328</accession>
<evidence type="ECO:0000256" key="3">
    <source>
        <dbReference type="ARBA" id="ARBA00022679"/>
    </source>
</evidence>
<evidence type="ECO:0000256" key="1">
    <source>
        <dbReference type="ARBA" id="ARBA00012417"/>
    </source>
</evidence>
<evidence type="ECO:0000256" key="6">
    <source>
        <dbReference type="ARBA" id="ARBA00022932"/>
    </source>
</evidence>
<dbReference type="GO" id="GO:0003677">
    <property type="term" value="F:DNA binding"/>
    <property type="evidence" value="ECO:0007669"/>
    <property type="project" value="InterPro"/>
</dbReference>
<evidence type="ECO:0000259" key="10">
    <source>
        <dbReference type="Pfam" id="PF21694"/>
    </source>
</evidence>
<dbReference type="Proteomes" id="UP000230292">
    <property type="component" value="Unassembled WGS sequence"/>
</dbReference>
<dbReference type="GO" id="GO:0003887">
    <property type="term" value="F:DNA-directed DNA polymerase activity"/>
    <property type="evidence" value="ECO:0007669"/>
    <property type="project" value="UniProtKB-KW"/>
</dbReference>
<gene>
    <name evidence="11" type="primary">holA</name>
    <name evidence="11" type="ORF">COW24_04270</name>
</gene>
<dbReference type="AlphaFoldDB" id="A0A2M7H328"/>
<organism evidence="11 12">
    <name type="scientific">Candidatus Kerfeldbacteria bacterium CG15_BIG_FIL_POST_REV_8_21_14_020_45_12</name>
    <dbReference type="NCBI Taxonomy" id="2014247"/>
    <lineage>
        <taxon>Bacteria</taxon>
        <taxon>Candidatus Kerfeldiibacteriota</taxon>
    </lineage>
</organism>
<keyword evidence="6" id="KW-0239">DNA-directed DNA polymerase</keyword>
<comment type="caution">
    <text evidence="11">The sequence shown here is derived from an EMBL/GenBank/DDBJ whole genome shotgun (WGS) entry which is preliminary data.</text>
</comment>
<evidence type="ECO:0000256" key="4">
    <source>
        <dbReference type="ARBA" id="ARBA00022695"/>
    </source>
</evidence>
<feature type="domain" description="DNA polymerase III delta N-terminal" evidence="9">
    <location>
        <begin position="5"/>
        <end position="118"/>
    </location>
</feature>
<dbReference type="InterPro" id="IPR027417">
    <property type="entry name" value="P-loop_NTPase"/>
</dbReference>
<keyword evidence="5" id="KW-0235">DNA replication</keyword>
<feature type="domain" description="DNA polymerase III delta subunit-like C-terminal" evidence="10">
    <location>
        <begin position="191"/>
        <end position="300"/>
    </location>
</feature>
<evidence type="ECO:0000256" key="5">
    <source>
        <dbReference type="ARBA" id="ARBA00022705"/>
    </source>
</evidence>
<evidence type="ECO:0000313" key="12">
    <source>
        <dbReference type="Proteomes" id="UP000230292"/>
    </source>
</evidence>
<dbReference type="Gene3D" id="3.40.50.300">
    <property type="entry name" value="P-loop containing nucleotide triphosphate hydrolases"/>
    <property type="match status" value="1"/>
</dbReference>
<dbReference type="InterPro" id="IPR010372">
    <property type="entry name" value="DNA_pol3_delta_N"/>
</dbReference>
<proteinExistence type="inferred from homology"/>
<dbReference type="Gene3D" id="1.20.272.10">
    <property type="match status" value="1"/>
</dbReference>